<reference evidence="3" key="1">
    <citation type="submission" date="2018-02" db="EMBL/GenBank/DDBJ databases">
        <authorList>
            <person name="Kim S.-K."/>
            <person name="Jung H.-I."/>
            <person name="Lee S.-W."/>
        </authorList>
    </citation>
    <scope>NUCLEOTIDE SEQUENCE</scope>
    <source>
        <strain evidence="3">SK3146</strain>
    </source>
</reference>
<evidence type="ECO:0000256" key="2">
    <source>
        <dbReference type="ARBA" id="ARBA00023002"/>
    </source>
</evidence>
<dbReference type="NCBIfam" id="NF005559">
    <property type="entry name" value="PRK07231.1"/>
    <property type="match status" value="1"/>
</dbReference>
<dbReference type="PANTHER" id="PTHR43477:SF1">
    <property type="entry name" value="DIHYDROANTICAPSIN 7-DEHYDROGENASE"/>
    <property type="match status" value="1"/>
</dbReference>
<dbReference type="PRINTS" id="PR00081">
    <property type="entry name" value="GDHRDH"/>
</dbReference>
<organism evidence="3 4">
    <name type="scientific">Paenibacillus konkukensis</name>
    <dbReference type="NCBI Taxonomy" id="2020716"/>
    <lineage>
        <taxon>Bacteria</taxon>
        <taxon>Bacillati</taxon>
        <taxon>Bacillota</taxon>
        <taxon>Bacilli</taxon>
        <taxon>Bacillales</taxon>
        <taxon>Paenibacillaceae</taxon>
        <taxon>Paenibacillus</taxon>
    </lineage>
</organism>
<dbReference type="PROSITE" id="PS00061">
    <property type="entry name" value="ADH_SHORT"/>
    <property type="match status" value="1"/>
</dbReference>
<dbReference type="InterPro" id="IPR020904">
    <property type="entry name" value="Sc_DH/Rdtase_CS"/>
</dbReference>
<dbReference type="EC" id="1.1.1.163" evidence="3"/>
<dbReference type="Proteomes" id="UP001057134">
    <property type="component" value="Chromosome"/>
</dbReference>
<keyword evidence="4" id="KW-1185">Reference proteome</keyword>
<dbReference type="SUPFAM" id="SSF51735">
    <property type="entry name" value="NAD(P)-binding Rossmann-fold domains"/>
    <property type="match status" value="1"/>
</dbReference>
<name>A0ABY4RMG1_9BACL</name>
<sequence>MRACGQVVPRQLPIAINNSGRDVKQLRLQNKVTLITGAGSGIGKSTALLFASEGAAVIVNDLLEERGQETVEEIKQAGGEAIFLQADVTNPDSVKAMVDQAIAAYGRIDVLFNNAGVSGVGAIHEVEPDAWDRVININIRGVYLPSKYVLPHMMERRNGSIINMSSCIAEIGLARRASYSASKGAVLALTKSMQVDYAPYQIRVNALLPGTILTPFVEDYLKKSYDNQEEAYASLKSRQLSGDLGRPEDVAKAALFLASDESKFMMGSPLYIDGGVVFGKNA</sequence>
<evidence type="ECO:0000256" key="1">
    <source>
        <dbReference type="ARBA" id="ARBA00006484"/>
    </source>
</evidence>
<evidence type="ECO:0000313" key="4">
    <source>
        <dbReference type="Proteomes" id="UP001057134"/>
    </source>
</evidence>
<dbReference type="InterPro" id="IPR036291">
    <property type="entry name" value="NAD(P)-bd_dom_sf"/>
</dbReference>
<dbReference type="Pfam" id="PF13561">
    <property type="entry name" value="adh_short_C2"/>
    <property type="match status" value="1"/>
</dbReference>
<dbReference type="PRINTS" id="PR00080">
    <property type="entry name" value="SDRFAMILY"/>
</dbReference>
<proteinExistence type="inferred from homology"/>
<accession>A0ABY4RMG1</accession>
<comment type="similarity">
    <text evidence="1">Belongs to the short-chain dehydrogenases/reductases (SDR) family.</text>
</comment>
<dbReference type="GO" id="GO:0055041">
    <property type="term" value="F:cyclopentanol dehydrogenase activity"/>
    <property type="evidence" value="ECO:0007669"/>
    <property type="project" value="UniProtKB-EC"/>
</dbReference>
<dbReference type="EMBL" id="CP027059">
    <property type="protein sequence ID" value="UQZ83237.1"/>
    <property type="molecule type" value="Genomic_DNA"/>
</dbReference>
<reference evidence="3" key="2">
    <citation type="journal article" date="2021" name="J Anim Sci Technol">
        <title>Complete genome sequence of Paenibacillus konkukensis sp. nov. SK3146 as a potential probiotic strain.</title>
        <authorList>
            <person name="Jung H.I."/>
            <person name="Park S."/>
            <person name="Niu K.M."/>
            <person name="Lee S.W."/>
            <person name="Kothari D."/>
            <person name="Yi K.J."/>
            <person name="Kim S.K."/>
        </authorList>
    </citation>
    <scope>NUCLEOTIDE SEQUENCE</scope>
    <source>
        <strain evidence="3">SK3146</strain>
    </source>
</reference>
<dbReference type="PANTHER" id="PTHR43477">
    <property type="entry name" value="DIHYDROANTICAPSIN 7-DEHYDROGENASE"/>
    <property type="match status" value="1"/>
</dbReference>
<dbReference type="Gene3D" id="3.40.50.720">
    <property type="entry name" value="NAD(P)-binding Rossmann-like Domain"/>
    <property type="match status" value="1"/>
</dbReference>
<gene>
    <name evidence="3" type="primary">cpnA_2</name>
    <name evidence="3" type="ORF">SK3146_02398</name>
</gene>
<keyword evidence="2 3" id="KW-0560">Oxidoreductase</keyword>
<protein>
    <submittedName>
        <fullName evidence="3">Cyclopentanol dehydrogenase</fullName>
        <ecNumber evidence="3">1.1.1.163</ecNumber>
    </submittedName>
</protein>
<evidence type="ECO:0000313" key="3">
    <source>
        <dbReference type="EMBL" id="UQZ83237.1"/>
    </source>
</evidence>
<dbReference type="InterPro" id="IPR051122">
    <property type="entry name" value="SDR_DHRS6-like"/>
</dbReference>
<dbReference type="CDD" id="cd05233">
    <property type="entry name" value="SDR_c"/>
    <property type="match status" value="1"/>
</dbReference>
<dbReference type="InterPro" id="IPR002347">
    <property type="entry name" value="SDR_fam"/>
</dbReference>